<evidence type="ECO:0000313" key="1">
    <source>
        <dbReference type="EMBL" id="CAG8555024.1"/>
    </source>
</evidence>
<dbReference type="Proteomes" id="UP000789525">
    <property type="component" value="Unassembled WGS sequence"/>
</dbReference>
<accession>A0ACA9LYL7</accession>
<name>A0ACA9LYL7_9GLOM</name>
<comment type="caution">
    <text evidence="1">The sequence shown here is derived from an EMBL/GenBank/DDBJ whole genome shotgun (WGS) entry which is preliminary data.</text>
</comment>
<reference evidence="1" key="1">
    <citation type="submission" date="2021-06" db="EMBL/GenBank/DDBJ databases">
        <authorList>
            <person name="Kallberg Y."/>
            <person name="Tangrot J."/>
            <person name="Rosling A."/>
        </authorList>
    </citation>
    <scope>NUCLEOTIDE SEQUENCE</scope>
    <source>
        <strain evidence="1">CL356</strain>
    </source>
</reference>
<keyword evidence="2" id="KW-1185">Reference proteome</keyword>
<protein>
    <submittedName>
        <fullName evidence="1">3371_t:CDS:1</fullName>
    </submittedName>
</protein>
<gene>
    <name evidence="1" type="ORF">ACOLOM_LOCUS5007</name>
</gene>
<dbReference type="EMBL" id="CAJVPT010008765">
    <property type="protein sequence ID" value="CAG8555024.1"/>
    <property type="molecule type" value="Genomic_DNA"/>
</dbReference>
<evidence type="ECO:0000313" key="2">
    <source>
        <dbReference type="Proteomes" id="UP000789525"/>
    </source>
</evidence>
<proteinExistence type="predicted"/>
<sequence>MNGKKRPLNSPQGIPLTRYTTDIIAFCFVVGTEVQSSFQVEGQAGTSISKLREVDIPDYAENDKFVKLRTLENRSYNENTIIQELEGQELTPFDDFGDIFAYIMDAVNIALKKAINIDIVSPDDKMPFMERDTDRAISRIIKNVRNHLKGSKSKADFDILVSGGAPGIVNERKMPVKHLFKEIINGLASFMLGPPSRIYVQTFLSGTAPQVVISAKESSRVSFGFVNCPQLSFRALLNITNHYAQKYDAEKFGCVDGKKFFDDIYQQHFNIIFYNVKHLLQERYNIYETISKNEKLALELLFHSIDAIPVHRKTCLDPSDQDCTIENLERDAHIILNPCNATSSEFTIKMPFFFICLYNDKLKIIDFNLEETLRVQNTMHWQDWELFVAYYEAFRTNLLVKCGKHTVHLGELYRGAYGIELVRNFEVRLKKLSVRRAQEQFPCSKLTEKDSAKSIPWEEGEDVIVNGVSAKWGDSFRVLETVQGDRFLSIHQAKYDYNSVTYTLKDLLNEHIKNWESSAFNTTNQLFDKLANYRLITIYFGPVFSSRATFALVKNINPNFSEPQKMHNRAKRGKEKYGHENPEKKRKLDFYPFNV</sequence>
<organism evidence="1 2">
    <name type="scientific">Acaulospora colombiana</name>
    <dbReference type="NCBI Taxonomy" id="27376"/>
    <lineage>
        <taxon>Eukaryota</taxon>
        <taxon>Fungi</taxon>
        <taxon>Fungi incertae sedis</taxon>
        <taxon>Mucoromycota</taxon>
        <taxon>Glomeromycotina</taxon>
        <taxon>Glomeromycetes</taxon>
        <taxon>Diversisporales</taxon>
        <taxon>Acaulosporaceae</taxon>
        <taxon>Acaulospora</taxon>
    </lineage>
</organism>